<dbReference type="Gene3D" id="2.30.60.10">
    <property type="entry name" value="Cyanovirin-N"/>
    <property type="match status" value="1"/>
</dbReference>
<comment type="caution">
    <text evidence="2">The sequence shown here is derived from an EMBL/GenBank/DDBJ whole genome shotgun (WGS) entry which is preliminary data.</text>
</comment>
<name>A0A9X4B040_9BACT</name>
<feature type="chain" id="PRO_5040927013" evidence="1">
    <location>
        <begin position="23"/>
        <end position="111"/>
    </location>
</feature>
<protein>
    <submittedName>
        <fullName evidence="2">Uncharacterized protein</fullName>
    </submittedName>
</protein>
<evidence type="ECO:0000256" key="1">
    <source>
        <dbReference type="SAM" id="SignalP"/>
    </source>
</evidence>
<dbReference type="AlphaFoldDB" id="A0A9X4B040"/>
<gene>
    <name evidence="2" type="ORF">KEG57_50395</name>
</gene>
<reference evidence="2 3" key="1">
    <citation type="submission" date="2021-04" db="EMBL/GenBank/DDBJ databases">
        <title>Genome analysis of Polyangium sp.</title>
        <authorList>
            <person name="Li Y."/>
            <person name="Wang J."/>
        </authorList>
    </citation>
    <scope>NUCLEOTIDE SEQUENCE [LARGE SCALE GENOMIC DNA]</scope>
    <source>
        <strain evidence="2 3">SDU14</strain>
    </source>
</reference>
<evidence type="ECO:0000313" key="3">
    <source>
        <dbReference type="Proteomes" id="UP001151081"/>
    </source>
</evidence>
<keyword evidence="1" id="KW-0732">Signal</keyword>
<sequence>MKFHLIVVALAALVGIGSVAEATVAAPAEGHLDEDSNPSDVGADDFELRAVTPPGGSWNRTCKQPGSSIPGGFCAECRRVNGSYVQSCIYTRRCPSWCADNIDGTLRCSGC</sequence>
<dbReference type="EMBL" id="JAGTJJ010000083">
    <property type="protein sequence ID" value="MDC3988777.1"/>
    <property type="molecule type" value="Genomic_DNA"/>
</dbReference>
<evidence type="ECO:0000313" key="2">
    <source>
        <dbReference type="EMBL" id="MDC3988777.1"/>
    </source>
</evidence>
<keyword evidence="3" id="KW-1185">Reference proteome</keyword>
<dbReference type="RefSeq" id="WP_272459914.1">
    <property type="nucleotide sequence ID" value="NZ_JAGTJJ010000083.1"/>
</dbReference>
<accession>A0A9X4B040</accession>
<proteinExistence type="predicted"/>
<dbReference type="Proteomes" id="UP001151081">
    <property type="component" value="Unassembled WGS sequence"/>
</dbReference>
<feature type="signal peptide" evidence="1">
    <location>
        <begin position="1"/>
        <end position="22"/>
    </location>
</feature>
<dbReference type="InterPro" id="IPR036673">
    <property type="entry name" value="Cyanovirin-N_sf"/>
</dbReference>
<organism evidence="2 3">
    <name type="scientific">Polyangium jinanense</name>
    <dbReference type="NCBI Taxonomy" id="2829994"/>
    <lineage>
        <taxon>Bacteria</taxon>
        <taxon>Pseudomonadati</taxon>
        <taxon>Myxococcota</taxon>
        <taxon>Polyangia</taxon>
        <taxon>Polyangiales</taxon>
        <taxon>Polyangiaceae</taxon>
        <taxon>Polyangium</taxon>
    </lineage>
</organism>